<sequence length="502" mass="55986">MAMKTGSFIERTKLEKANFGDSVVGKTLQHVINEFDIGRNGYGVAILSRKEKGKNRLNYLSRSPRFAQILREEMMLSEGIALDKSQIDEIAEKLNGIAGIAKQASVTHLRVALTDCGDGRVFDVGDDEGTQYQLKDGKVSVIAEGSEQLFISSSDAEALPSLTGKGDWKKILPYLNMEKKHQFLFIAWLLHTMTLVREPDTAYPILVIYGGQGTGKSTFCKRIIRPLLDPRAAKIKSFPKKQEDLAISLQNEFASIYDNLRSLSKSWSDYLCIASTYGVEEKRKLYSDGDSVKFELHGSLILNGIHDFIEEPDLASRSIYISMKQLTGEQRVNGKNMLQNLEADLPEIYTGLLDLLAQILEVLPTVSLKKAGRLNEFSTFLAAFESVTKTPQDYLQSLYLKNQQDSALESLYLNKLAKPLIQLAQKAGVQGRKYAPTELYNELVKVTPYHEQKGEFPENPIQFGLRIDGLISSMGMAGIKIERVAPKNSIFLGLIAEQQEAA</sequence>
<dbReference type="Proteomes" id="UP000092876">
    <property type="component" value="Unassembled WGS sequence"/>
</dbReference>
<dbReference type="GeneID" id="94231853"/>
<gene>
    <name evidence="1" type="ORF">VAT7223_03904</name>
</gene>
<protein>
    <submittedName>
        <fullName evidence="1">Uncharacterized protein</fullName>
    </submittedName>
</protein>
<dbReference type="InterPro" id="IPR027417">
    <property type="entry name" value="P-loop_NTPase"/>
</dbReference>
<dbReference type="AlphaFoldDB" id="A0A1C3J2C8"/>
<reference evidence="2" key="1">
    <citation type="submission" date="2016-06" db="EMBL/GenBank/DDBJ databases">
        <authorList>
            <person name="Rodrigo-Torres Lidia"/>
            <person name="Arahal R.David."/>
        </authorList>
    </citation>
    <scope>NUCLEOTIDE SEQUENCE [LARGE SCALE GENOMIC DNA]</scope>
    <source>
        <strain evidence="2">CECT 7223</strain>
    </source>
</reference>
<dbReference type="EMBL" id="FLQP01000071">
    <property type="protein sequence ID" value="SBS67813.1"/>
    <property type="molecule type" value="Genomic_DNA"/>
</dbReference>
<dbReference type="SUPFAM" id="SSF52540">
    <property type="entry name" value="P-loop containing nucleoside triphosphate hydrolases"/>
    <property type="match status" value="1"/>
</dbReference>
<evidence type="ECO:0000313" key="2">
    <source>
        <dbReference type="Proteomes" id="UP000092876"/>
    </source>
</evidence>
<organism evidence="1 2">
    <name type="scientific">Vibrio atlanticus</name>
    <dbReference type="NCBI Taxonomy" id="693153"/>
    <lineage>
        <taxon>Bacteria</taxon>
        <taxon>Pseudomonadati</taxon>
        <taxon>Pseudomonadota</taxon>
        <taxon>Gammaproteobacteria</taxon>
        <taxon>Vibrionales</taxon>
        <taxon>Vibrionaceae</taxon>
        <taxon>Vibrio</taxon>
    </lineage>
</organism>
<name>A0A1C3J2C8_9VIBR</name>
<evidence type="ECO:0000313" key="1">
    <source>
        <dbReference type="EMBL" id="SBS67813.1"/>
    </source>
</evidence>
<proteinExistence type="predicted"/>
<accession>A0A1C3J2C8</accession>
<dbReference type="RefSeq" id="WP_065680168.1">
    <property type="nucleotide sequence ID" value="NZ_AP025460.1"/>
</dbReference>